<accession>A0AC59ZTZ2</accession>
<evidence type="ECO:0000313" key="2">
    <source>
        <dbReference type="Proteomes" id="UP001162501"/>
    </source>
</evidence>
<reference evidence="1" key="1">
    <citation type="submission" date="2023-05" db="EMBL/GenBank/DDBJ databases">
        <authorList>
            <consortium name="ELIXIR-Norway"/>
        </authorList>
    </citation>
    <scope>NUCLEOTIDE SEQUENCE</scope>
</reference>
<protein>
    <submittedName>
        <fullName evidence="1">Uncharacterized protein</fullName>
    </submittedName>
</protein>
<dbReference type="Proteomes" id="UP001162501">
    <property type="component" value="Chromosome 4"/>
</dbReference>
<name>A0AC59ZTZ2_RANTA</name>
<proteinExistence type="predicted"/>
<reference evidence="1" key="2">
    <citation type="submission" date="2025-03" db="EMBL/GenBank/DDBJ databases">
        <authorList>
            <consortium name="ELIXIR-Norway"/>
            <consortium name="Elixir Norway"/>
        </authorList>
    </citation>
    <scope>NUCLEOTIDE SEQUENCE</scope>
</reference>
<organism evidence="1 2">
    <name type="scientific">Rangifer tarandus platyrhynchus</name>
    <name type="common">Svalbard reindeer</name>
    <dbReference type="NCBI Taxonomy" id="3082113"/>
    <lineage>
        <taxon>Eukaryota</taxon>
        <taxon>Metazoa</taxon>
        <taxon>Chordata</taxon>
        <taxon>Craniata</taxon>
        <taxon>Vertebrata</taxon>
        <taxon>Euteleostomi</taxon>
        <taxon>Mammalia</taxon>
        <taxon>Eutheria</taxon>
        <taxon>Laurasiatheria</taxon>
        <taxon>Artiodactyla</taxon>
        <taxon>Ruminantia</taxon>
        <taxon>Pecora</taxon>
        <taxon>Cervidae</taxon>
        <taxon>Odocoileinae</taxon>
        <taxon>Rangifer</taxon>
    </lineage>
</organism>
<evidence type="ECO:0000313" key="1">
    <source>
        <dbReference type="EMBL" id="CAN0509080.1"/>
    </source>
</evidence>
<sequence length="404" mass="41934">MTRSQLSSLPEKETSDLSTFLFPHLLTVAKAHEPGSEYSNNPRSPTPHHRSGSGSPSLTRCRGAPGLRRLSGSRLTPPDPEPSVAHLLRTPRLPAPDPAAWSRGRASHIFFSRGCSGARQALQQSHRLEPRAGARAPDARAAQRLPQRPPASAEQPPGAAPETRRPALASRATGGVSSGPDRSVLGGESEHGGLGLPAGAVFRSARAARLIVPGGGSLLPAPRRWRKGYKVGAPRLRAVPRWWHRVIVDWGVSAACKGTPVPAAAASQPRSSEGHLHGLRPAPRAAAAGTRAWPTAGMHGLGPAVSCGARVRAPGSAEVSLCAPRSDTPSRGAKGRATCTRGSAPERAGWGAGERAQHPPGQRLPLFHPLGGSAPLLGPRSRELLGGAKGRGCSGSSHLPLGIP</sequence>
<gene>
    <name evidence="1" type="ORF">MRATA1EN22A_LOCUS22872</name>
</gene>
<dbReference type="EMBL" id="OX596088">
    <property type="protein sequence ID" value="CAN0509080.1"/>
    <property type="molecule type" value="Genomic_DNA"/>
</dbReference>